<dbReference type="Gene3D" id="3.40.50.1170">
    <property type="entry name" value="L-asparaginase, N-terminal domain"/>
    <property type="match status" value="1"/>
</dbReference>
<dbReference type="InterPro" id="IPR040919">
    <property type="entry name" value="Asparaginase_C"/>
</dbReference>
<feature type="binding site" evidence="4">
    <location>
        <position position="62"/>
    </location>
    <ligand>
        <name>substrate</name>
    </ligand>
</feature>
<comment type="caution">
    <text evidence="9">The sequence shown here is derived from an EMBL/GenBank/DDBJ whole genome shotgun (WGS) entry which is preliminary data.</text>
</comment>
<comment type="similarity">
    <text evidence="1 6">Belongs to the asparaginase 1 family.</text>
</comment>
<gene>
    <name evidence="9" type="ORF">HMPREF1250_1206</name>
</gene>
<evidence type="ECO:0000256" key="3">
    <source>
        <dbReference type="PIRSR" id="PIRSR001220-1"/>
    </source>
</evidence>
<evidence type="ECO:0000256" key="4">
    <source>
        <dbReference type="PIRSR" id="PIRSR001220-2"/>
    </source>
</evidence>
<dbReference type="CDD" id="cd08964">
    <property type="entry name" value="L-asparaginase_II"/>
    <property type="match status" value="1"/>
</dbReference>
<dbReference type="eggNOG" id="COG0252">
    <property type="taxonomic scope" value="Bacteria"/>
</dbReference>
<protein>
    <submittedName>
        <fullName evidence="9">L-asparaginase, type II</fullName>
        <ecNumber evidence="9">3.5.1.1</ecNumber>
    </submittedName>
</protein>
<feature type="domain" description="L-asparaginase N-terminal" evidence="7">
    <location>
        <begin position="6"/>
        <end position="198"/>
    </location>
</feature>
<feature type="binding site" evidence="4">
    <location>
        <begin position="95"/>
        <end position="96"/>
    </location>
    <ligand>
        <name>substrate</name>
    </ligand>
</feature>
<dbReference type="STRING" id="1111454.HMPREF1250_1206"/>
<evidence type="ECO:0000256" key="1">
    <source>
        <dbReference type="ARBA" id="ARBA00010518"/>
    </source>
</evidence>
<dbReference type="InterPro" id="IPR027474">
    <property type="entry name" value="L-asparaginase_N"/>
</dbReference>
<dbReference type="EMBL" id="AWXA01000051">
    <property type="protein sequence ID" value="ERT57807.1"/>
    <property type="molecule type" value="Genomic_DNA"/>
</dbReference>
<sequence length="328" mass="34631">MIIKKHVHIIACGGTIAGRADTAAELIGYTAGAISIEDLLSSVPQVQEAARTTGEQFSNIDSSNMTEALWLKLAARTEALSRCDDVDGIVITHGTDTLEETAYFLNLMVHTDKPVILTGAMRPATAISPDGPLNLLEAVRLAACAEAGRYGVLVAMNGTICAARFVEKTDTTHVQAFTSRQHGIVGLIQDGVPVFYQAPQRLHTYQSVFSCTPASVLPPVWILYGHVGMAAALVDCAVAAGVQGLVLAGLGCGKNPDYVGPALERAVKRGVIIVRASRVLGGMVSTATAEEGIICADTLTPQKAKILLQAALMQTRDQAAIEAFFRAY</sequence>
<dbReference type="SMART" id="SM00870">
    <property type="entry name" value="Asparaginase"/>
    <property type="match status" value="1"/>
</dbReference>
<evidence type="ECO:0000256" key="6">
    <source>
        <dbReference type="RuleBase" id="RU004456"/>
    </source>
</evidence>
<dbReference type="InterPro" id="IPR027475">
    <property type="entry name" value="Asparaginase/glutaminase_AS2"/>
</dbReference>
<dbReference type="GO" id="GO:0004067">
    <property type="term" value="F:asparaginase activity"/>
    <property type="evidence" value="ECO:0007669"/>
    <property type="project" value="UniProtKB-UniRule"/>
</dbReference>
<organism evidence="9 10">
    <name type="scientific">Megasphaera vaginalis</name>
    <name type="common">ex Srinivasan et al. 2021</name>
    <dbReference type="NCBI Taxonomy" id="1111454"/>
    <lineage>
        <taxon>Bacteria</taxon>
        <taxon>Bacillati</taxon>
        <taxon>Bacillota</taxon>
        <taxon>Negativicutes</taxon>
        <taxon>Veillonellales</taxon>
        <taxon>Veillonellaceae</taxon>
        <taxon>Megasphaera</taxon>
    </lineage>
</organism>
<dbReference type="Proteomes" id="UP000017090">
    <property type="component" value="Unassembled WGS sequence"/>
</dbReference>
<dbReference type="PANTHER" id="PTHR11707:SF28">
    <property type="entry name" value="60 KDA LYSOPHOSPHOLIPASE"/>
    <property type="match status" value="1"/>
</dbReference>
<dbReference type="GO" id="GO:0006528">
    <property type="term" value="P:asparagine metabolic process"/>
    <property type="evidence" value="ECO:0007669"/>
    <property type="project" value="InterPro"/>
</dbReference>
<accession>U7UEE4</accession>
<evidence type="ECO:0000256" key="5">
    <source>
        <dbReference type="PROSITE-ProRule" id="PRU10100"/>
    </source>
</evidence>
<dbReference type="PIRSF" id="PIRSF001220">
    <property type="entry name" value="L-ASNase_gatD"/>
    <property type="match status" value="1"/>
</dbReference>
<dbReference type="SUPFAM" id="SSF53774">
    <property type="entry name" value="Glutaminase/Asparaginase"/>
    <property type="match status" value="1"/>
</dbReference>
<dbReference type="RefSeq" id="WP_023054311.1">
    <property type="nucleotide sequence ID" value="NZ_AWXA01000051.1"/>
</dbReference>
<keyword evidence="10" id="KW-1185">Reference proteome</keyword>
<dbReference type="NCBIfam" id="TIGR00520">
    <property type="entry name" value="asnASE_II"/>
    <property type="match status" value="1"/>
</dbReference>
<dbReference type="PANTHER" id="PTHR11707">
    <property type="entry name" value="L-ASPARAGINASE"/>
    <property type="match status" value="1"/>
</dbReference>
<evidence type="ECO:0000313" key="10">
    <source>
        <dbReference type="Proteomes" id="UP000017090"/>
    </source>
</evidence>
<dbReference type="InterPro" id="IPR004550">
    <property type="entry name" value="AsnASE_II"/>
</dbReference>
<name>U7UEE4_9FIRM</name>
<dbReference type="FunFam" id="3.40.50.1170:FF:000001">
    <property type="entry name" value="L-asparaginase 2"/>
    <property type="match status" value="1"/>
</dbReference>
<keyword evidence="2 9" id="KW-0378">Hydrolase</keyword>
<evidence type="ECO:0000256" key="2">
    <source>
        <dbReference type="ARBA" id="ARBA00022801"/>
    </source>
</evidence>
<dbReference type="PATRIC" id="fig|1111454.3.peg.1889"/>
<dbReference type="InterPro" id="IPR037152">
    <property type="entry name" value="L-asparaginase_N_sf"/>
</dbReference>
<dbReference type="Pfam" id="PF17763">
    <property type="entry name" value="Asparaginase_C"/>
    <property type="match status" value="1"/>
</dbReference>
<evidence type="ECO:0000313" key="9">
    <source>
        <dbReference type="EMBL" id="ERT57807.1"/>
    </source>
</evidence>
<dbReference type="InterPro" id="IPR027473">
    <property type="entry name" value="L-asparaginase_C"/>
</dbReference>
<dbReference type="PROSITE" id="PS51732">
    <property type="entry name" value="ASN_GLN_ASE_3"/>
    <property type="match status" value="1"/>
</dbReference>
<dbReference type="Pfam" id="PF00710">
    <property type="entry name" value="Asparaginase"/>
    <property type="match status" value="1"/>
</dbReference>
<dbReference type="InterPro" id="IPR036152">
    <property type="entry name" value="Asp/glu_Ase-like_sf"/>
</dbReference>
<dbReference type="Gene3D" id="3.40.50.40">
    <property type="match status" value="1"/>
</dbReference>
<evidence type="ECO:0000259" key="8">
    <source>
        <dbReference type="Pfam" id="PF17763"/>
    </source>
</evidence>
<dbReference type="AlphaFoldDB" id="U7UEE4"/>
<feature type="active site" evidence="5">
    <location>
        <position position="95"/>
    </location>
</feature>
<reference evidence="9 10" key="1">
    <citation type="submission" date="2013-09" db="EMBL/GenBank/DDBJ databases">
        <authorList>
            <person name="Durkin A.S."/>
            <person name="Haft D.R."/>
            <person name="McCorrison J."/>
            <person name="Torralba M."/>
            <person name="Gillis M."/>
            <person name="Haft D.H."/>
            <person name="Methe B."/>
            <person name="Sutton G."/>
            <person name="Nelson K.E."/>
        </authorList>
    </citation>
    <scope>NUCLEOTIDE SEQUENCE [LARGE SCALE GENOMIC DNA]</scope>
    <source>
        <strain evidence="9 10">BV3C16-1</strain>
    </source>
</reference>
<proteinExistence type="inferred from homology"/>
<dbReference type="EC" id="3.5.1.1" evidence="9"/>
<dbReference type="PIRSF" id="PIRSF500176">
    <property type="entry name" value="L_ASNase"/>
    <property type="match status" value="1"/>
</dbReference>
<dbReference type="PROSITE" id="PS00917">
    <property type="entry name" value="ASN_GLN_ASE_2"/>
    <property type="match status" value="1"/>
</dbReference>
<dbReference type="InterPro" id="IPR006034">
    <property type="entry name" value="Asparaginase/glutaminase-like"/>
</dbReference>
<feature type="domain" description="Asparaginase/glutaminase C-terminal" evidence="8">
    <location>
        <begin position="220"/>
        <end position="325"/>
    </location>
</feature>
<feature type="active site" description="O-isoaspartyl threonine intermediate" evidence="3">
    <location>
        <position position="15"/>
    </location>
</feature>
<dbReference type="PRINTS" id="PR00139">
    <property type="entry name" value="ASNGLNASE"/>
</dbReference>
<evidence type="ECO:0000259" key="7">
    <source>
        <dbReference type="Pfam" id="PF00710"/>
    </source>
</evidence>
<dbReference type="SFLD" id="SFLDS00057">
    <property type="entry name" value="Glutaminase/Asparaginase"/>
    <property type="match status" value="1"/>
</dbReference>